<reference evidence="4" key="1">
    <citation type="journal article" date="2018" name="Nat. Microbiol.">
        <title>Leveraging single-cell genomics to expand the fungal tree of life.</title>
        <authorList>
            <person name="Ahrendt S.R."/>
            <person name="Quandt C.A."/>
            <person name="Ciobanu D."/>
            <person name="Clum A."/>
            <person name="Salamov A."/>
            <person name="Andreopoulos B."/>
            <person name="Cheng J.F."/>
            <person name="Woyke T."/>
            <person name="Pelin A."/>
            <person name="Henrissat B."/>
            <person name="Reynolds N.K."/>
            <person name="Benny G.L."/>
            <person name="Smith M.E."/>
            <person name="James T.Y."/>
            <person name="Grigoriev I.V."/>
        </authorList>
    </citation>
    <scope>NUCLEOTIDE SEQUENCE [LARGE SCALE GENOMIC DNA]</scope>
</reference>
<feature type="compositionally biased region" description="Pro residues" evidence="1">
    <location>
        <begin position="9"/>
        <end position="21"/>
    </location>
</feature>
<keyword evidence="4" id="KW-1185">Reference proteome</keyword>
<gene>
    <name evidence="3" type="ORF">BDK51DRAFT_28008</name>
</gene>
<accession>A0A4P9WBG0</accession>
<evidence type="ECO:0000256" key="2">
    <source>
        <dbReference type="SAM" id="Phobius"/>
    </source>
</evidence>
<sequence length="532" mass="59821">MYSFRAATPPLPPPSPVPPPDMGYESDAEMISPLHSTFAVDAPPELSVFAFPARDKRKEDPTPLHPSTEPTPKQLKEDAEPTPNVENTSLPAPVSQPTRSWLAPLEDDSDWVQWVPALKFIAALMVFTGNFFQHTVGDSVFPTSSVTFMFRDTNWGILLLFALSARVLTAKLTPRDSGVRWDMLASSMFRRVFRFLLPLVAVILIQRWVAAAGHTSFDQFELSLVYPNRSLFFYNGVFGRDREGEVPSMGRVSLAEPSWGNLQLFSQFWYLMNNLFLLEAPFTYNVVGGMIWTTIYAWWGSYMVYVSFMVVSLLSNNRYLIILALFLFALGTYQYHTVFIFGFLVADIARHGHFKRVRDLPLLTNLGIQGVFATLMLAVKVILPLRNNMNTWGASLLIGQPGVQQTVWEASSQYSILFLLLLVECSPQLQFILSRKPLQVLGRLTPGLYLLHRLFFYTLLPSLSLNLWNKGTSSNSIIAQAYFACLAATLASAVGMVVLIEIPSAVIGRLVWKAFGAEVTEEVRSWLDFVRC</sequence>
<proteinExistence type="predicted"/>
<dbReference type="GO" id="GO:0005737">
    <property type="term" value="C:cytoplasm"/>
    <property type="evidence" value="ECO:0007669"/>
    <property type="project" value="TreeGrafter"/>
</dbReference>
<name>A0A4P9WBG0_9FUNG</name>
<evidence type="ECO:0000313" key="3">
    <source>
        <dbReference type="EMBL" id="RKO89592.1"/>
    </source>
</evidence>
<feature type="compositionally biased region" description="Basic and acidic residues" evidence="1">
    <location>
        <begin position="53"/>
        <end position="62"/>
    </location>
</feature>
<feature type="transmembrane region" description="Helical" evidence="2">
    <location>
        <begin position="153"/>
        <end position="172"/>
    </location>
</feature>
<feature type="transmembrane region" description="Helical" evidence="2">
    <location>
        <begin position="192"/>
        <end position="210"/>
    </location>
</feature>
<feature type="transmembrane region" description="Helical" evidence="2">
    <location>
        <begin position="440"/>
        <end position="460"/>
    </location>
</feature>
<protein>
    <recommendedName>
        <fullName evidence="5">Acyltransferase 3 domain-containing protein</fullName>
    </recommendedName>
</protein>
<dbReference type="PANTHER" id="PTHR16779:SF1">
    <property type="entry name" value="BETA-1,4-MANNOSYLTRANSFERASE EGH"/>
    <property type="match status" value="1"/>
</dbReference>
<evidence type="ECO:0000256" key="1">
    <source>
        <dbReference type="SAM" id="MobiDB-lite"/>
    </source>
</evidence>
<keyword evidence="2" id="KW-1133">Transmembrane helix</keyword>
<feature type="region of interest" description="Disordered" evidence="1">
    <location>
        <begin position="49"/>
        <end position="96"/>
    </location>
</feature>
<feature type="compositionally biased region" description="Polar residues" evidence="1">
    <location>
        <begin position="84"/>
        <end position="96"/>
    </location>
</feature>
<dbReference type="EMBL" id="KZ996002">
    <property type="protein sequence ID" value="RKO89592.1"/>
    <property type="molecule type" value="Genomic_DNA"/>
</dbReference>
<keyword evidence="2" id="KW-0812">Transmembrane</keyword>
<dbReference type="GO" id="GO:0019187">
    <property type="term" value="F:beta-1,4-mannosyltransferase activity"/>
    <property type="evidence" value="ECO:0007669"/>
    <property type="project" value="InterPro"/>
</dbReference>
<dbReference type="PANTHER" id="PTHR16779">
    <property type="entry name" value="BETA-1,4-MANNOSYLTRANSFERASE EGH"/>
    <property type="match status" value="1"/>
</dbReference>
<feature type="transmembrane region" description="Helical" evidence="2">
    <location>
        <begin position="320"/>
        <end position="348"/>
    </location>
</feature>
<feature type="transmembrane region" description="Helical" evidence="2">
    <location>
        <begin position="294"/>
        <end position="314"/>
    </location>
</feature>
<dbReference type="OrthoDB" id="3354346at2759"/>
<dbReference type="AlphaFoldDB" id="A0A4P9WBG0"/>
<evidence type="ECO:0008006" key="5">
    <source>
        <dbReference type="Google" id="ProtNLM"/>
    </source>
</evidence>
<evidence type="ECO:0000313" key="4">
    <source>
        <dbReference type="Proteomes" id="UP000269721"/>
    </source>
</evidence>
<feature type="transmembrane region" description="Helical" evidence="2">
    <location>
        <begin position="480"/>
        <end position="500"/>
    </location>
</feature>
<dbReference type="InterPro" id="IPR027389">
    <property type="entry name" value="B_mannosylTrfase_Bre-3/Egh"/>
</dbReference>
<dbReference type="Proteomes" id="UP000269721">
    <property type="component" value="Unassembled WGS sequence"/>
</dbReference>
<feature type="transmembrane region" description="Helical" evidence="2">
    <location>
        <begin position="111"/>
        <end position="133"/>
    </location>
</feature>
<organism evidence="3 4">
    <name type="scientific">Blyttiomyces helicus</name>
    <dbReference type="NCBI Taxonomy" id="388810"/>
    <lineage>
        <taxon>Eukaryota</taxon>
        <taxon>Fungi</taxon>
        <taxon>Fungi incertae sedis</taxon>
        <taxon>Chytridiomycota</taxon>
        <taxon>Chytridiomycota incertae sedis</taxon>
        <taxon>Chytridiomycetes</taxon>
        <taxon>Chytridiomycetes incertae sedis</taxon>
        <taxon>Blyttiomyces</taxon>
    </lineage>
</organism>
<feature type="region of interest" description="Disordered" evidence="1">
    <location>
        <begin position="1"/>
        <end position="28"/>
    </location>
</feature>
<feature type="transmembrane region" description="Helical" evidence="2">
    <location>
        <begin position="360"/>
        <end position="383"/>
    </location>
</feature>
<keyword evidence="2" id="KW-0472">Membrane</keyword>